<sequence length="34" mass="4014">MSLCSLVICISFGIQQEGFLLKKETTGFHRWQRR</sequence>
<reference evidence="1 2" key="1">
    <citation type="journal article" date="2018" name="PLoS ONE">
        <title>The draft genome of Kipferlia bialata reveals reductive genome evolution in fornicate parasites.</title>
        <authorList>
            <person name="Tanifuji G."/>
            <person name="Takabayashi S."/>
            <person name="Kume K."/>
            <person name="Takagi M."/>
            <person name="Nakayama T."/>
            <person name="Kamikawa R."/>
            <person name="Inagaki Y."/>
            <person name="Hashimoto T."/>
        </authorList>
    </citation>
    <scope>NUCLEOTIDE SEQUENCE [LARGE SCALE GENOMIC DNA]</scope>
    <source>
        <strain evidence="1">NY0173</strain>
    </source>
</reference>
<dbReference type="AlphaFoldDB" id="A0A391P456"/>
<name>A0A391P456_9EUKA</name>
<dbReference type="Proteomes" id="UP000265618">
    <property type="component" value="Unassembled WGS sequence"/>
</dbReference>
<gene>
    <name evidence="1" type="ORF">KIPB_017275</name>
</gene>
<organism evidence="1 2">
    <name type="scientific">Kipferlia bialata</name>
    <dbReference type="NCBI Taxonomy" id="797122"/>
    <lineage>
        <taxon>Eukaryota</taxon>
        <taxon>Metamonada</taxon>
        <taxon>Carpediemonas-like organisms</taxon>
        <taxon>Kipferlia</taxon>
    </lineage>
</organism>
<protein>
    <submittedName>
        <fullName evidence="1">Uncharacterized protein</fullName>
    </submittedName>
</protein>
<feature type="non-terminal residue" evidence="1">
    <location>
        <position position="1"/>
    </location>
</feature>
<comment type="caution">
    <text evidence="1">The sequence shown here is derived from an EMBL/GenBank/DDBJ whole genome shotgun (WGS) entry which is preliminary data.</text>
</comment>
<proteinExistence type="predicted"/>
<keyword evidence="2" id="KW-1185">Reference proteome</keyword>
<dbReference type="EMBL" id="BDIP01011377">
    <property type="protein sequence ID" value="GCA65508.1"/>
    <property type="molecule type" value="Genomic_DNA"/>
</dbReference>
<accession>A0A391P456</accession>
<evidence type="ECO:0000313" key="1">
    <source>
        <dbReference type="EMBL" id="GCA65508.1"/>
    </source>
</evidence>
<evidence type="ECO:0000313" key="2">
    <source>
        <dbReference type="Proteomes" id="UP000265618"/>
    </source>
</evidence>